<dbReference type="AlphaFoldDB" id="A0A166QU19"/>
<name>A0A166QU19_9AGAM</name>
<evidence type="ECO:0000313" key="2">
    <source>
        <dbReference type="Proteomes" id="UP000076532"/>
    </source>
</evidence>
<proteinExistence type="predicted"/>
<keyword evidence="2" id="KW-1185">Reference proteome</keyword>
<reference evidence="1 2" key="1">
    <citation type="journal article" date="2016" name="Mol. Biol. Evol.">
        <title>Comparative Genomics of Early-Diverging Mushroom-Forming Fungi Provides Insights into the Origins of Lignocellulose Decay Capabilities.</title>
        <authorList>
            <person name="Nagy L.G."/>
            <person name="Riley R."/>
            <person name="Tritt A."/>
            <person name="Adam C."/>
            <person name="Daum C."/>
            <person name="Floudas D."/>
            <person name="Sun H."/>
            <person name="Yadav J.S."/>
            <person name="Pangilinan J."/>
            <person name="Larsson K.H."/>
            <person name="Matsuura K."/>
            <person name="Barry K."/>
            <person name="Labutti K."/>
            <person name="Kuo R."/>
            <person name="Ohm R.A."/>
            <person name="Bhattacharya S.S."/>
            <person name="Shirouzu T."/>
            <person name="Yoshinaga Y."/>
            <person name="Martin F.M."/>
            <person name="Grigoriev I.V."/>
            <person name="Hibbett D.S."/>
        </authorList>
    </citation>
    <scope>NUCLEOTIDE SEQUENCE [LARGE SCALE GENOMIC DNA]</scope>
    <source>
        <strain evidence="1 2">CBS 109695</strain>
    </source>
</reference>
<organism evidence="1 2">
    <name type="scientific">Athelia psychrophila</name>
    <dbReference type="NCBI Taxonomy" id="1759441"/>
    <lineage>
        <taxon>Eukaryota</taxon>
        <taxon>Fungi</taxon>
        <taxon>Dikarya</taxon>
        <taxon>Basidiomycota</taxon>
        <taxon>Agaricomycotina</taxon>
        <taxon>Agaricomycetes</taxon>
        <taxon>Agaricomycetidae</taxon>
        <taxon>Atheliales</taxon>
        <taxon>Atheliaceae</taxon>
        <taxon>Athelia</taxon>
    </lineage>
</organism>
<sequence length="195" mass="22033">MPSTESSEGSSDELPIVLESIKKVDFERLLIAMFPDFSRYSPKPITMRAREWTSVLKLSTLWRFGELRCEAIEALTKLVVSPTEKIALGREWRVKDWLNEGYKELIQRESGLTQKEKEKLGADITIKIYEAREATFRTGSGAVNYGYTGSRDLTSLDNLVRNGLGDELDDASYDGESIEEDSRMLAQGAGRLKKK</sequence>
<gene>
    <name evidence="1" type="ORF">FIBSPDRAFT_853399</name>
</gene>
<protein>
    <recommendedName>
        <fullName evidence="3">BTB domain-containing protein</fullName>
    </recommendedName>
</protein>
<dbReference type="OrthoDB" id="2593747at2759"/>
<accession>A0A166QU19</accession>
<evidence type="ECO:0008006" key="3">
    <source>
        <dbReference type="Google" id="ProtNLM"/>
    </source>
</evidence>
<dbReference type="EMBL" id="KV417508">
    <property type="protein sequence ID" value="KZP27538.1"/>
    <property type="molecule type" value="Genomic_DNA"/>
</dbReference>
<dbReference type="Proteomes" id="UP000076532">
    <property type="component" value="Unassembled WGS sequence"/>
</dbReference>
<dbReference type="STRING" id="436010.A0A166QU19"/>
<evidence type="ECO:0000313" key="1">
    <source>
        <dbReference type="EMBL" id="KZP27538.1"/>
    </source>
</evidence>